<sequence>MPSLTALSSRQAVLGSIQLYKNALVRFNKDMTMVLRDRGIASSVGVKAVLFHTRRYPCVHLTQLVSSAKATIDLLKQDSLWIPVYFGHRQRHYLHFQRFQVPVQGKRNYASYYIPYYPATNATDARLVQTFKQALRKSSLSLSTAQQEFLMQYRLQHLAGERSDSQKNELVANVDLVETKNQDGYQQLLRSAKT</sequence>
<evidence type="ECO:0000313" key="2">
    <source>
        <dbReference type="EnsemblMetazoa" id="CapteP188334"/>
    </source>
</evidence>
<name>R7VLQ9_CAPTE</name>
<evidence type="ECO:0000313" key="3">
    <source>
        <dbReference type="Proteomes" id="UP000014760"/>
    </source>
</evidence>
<dbReference type="HOGENOM" id="CLU_1403645_0_0_1"/>
<dbReference type="EMBL" id="KB291874">
    <property type="protein sequence ID" value="ELU18496.1"/>
    <property type="molecule type" value="Genomic_DNA"/>
</dbReference>
<dbReference type="Proteomes" id="UP000014760">
    <property type="component" value="Unassembled WGS sequence"/>
</dbReference>
<reference evidence="3" key="1">
    <citation type="submission" date="2012-12" db="EMBL/GenBank/DDBJ databases">
        <authorList>
            <person name="Hellsten U."/>
            <person name="Grimwood J."/>
            <person name="Chapman J.A."/>
            <person name="Shapiro H."/>
            <person name="Aerts A."/>
            <person name="Otillar R.P."/>
            <person name="Terry A.Y."/>
            <person name="Boore J.L."/>
            <person name="Simakov O."/>
            <person name="Marletaz F."/>
            <person name="Cho S.-J."/>
            <person name="Edsinger-Gonzales E."/>
            <person name="Havlak P."/>
            <person name="Kuo D.-H."/>
            <person name="Larsson T."/>
            <person name="Lv J."/>
            <person name="Arendt D."/>
            <person name="Savage R."/>
            <person name="Osoegawa K."/>
            <person name="de Jong P."/>
            <person name="Lindberg D.R."/>
            <person name="Seaver E.C."/>
            <person name="Weisblat D.A."/>
            <person name="Putnam N.H."/>
            <person name="Grigoriev I.V."/>
            <person name="Rokhsar D.S."/>
        </authorList>
    </citation>
    <scope>NUCLEOTIDE SEQUENCE</scope>
    <source>
        <strain evidence="3">I ESC-2004</strain>
    </source>
</reference>
<dbReference type="EnsemblMetazoa" id="CapteT188334">
    <property type="protein sequence ID" value="CapteP188334"/>
    <property type="gene ID" value="CapteG188334"/>
</dbReference>
<dbReference type="AlphaFoldDB" id="R7VLQ9"/>
<protein>
    <submittedName>
        <fullName evidence="1 2">Uncharacterized protein</fullName>
    </submittedName>
</protein>
<proteinExistence type="predicted"/>
<dbReference type="STRING" id="283909.R7VLQ9"/>
<reference evidence="1 3" key="2">
    <citation type="journal article" date="2013" name="Nature">
        <title>Insights into bilaterian evolution from three spiralian genomes.</title>
        <authorList>
            <person name="Simakov O."/>
            <person name="Marletaz F."/>
            <person name="Cho S.J."/>
            <person name="Edsinger-Gonzales E."/>
            <person name="Havlak P."/>
            <person name="Hellsten U."/>
            <person name="Kuo D.H."/>
            <person name="Larsson T."/>
            <person name="Lv J."/>
            <person name="Arendt D."/>
            <person name="Savage R."/>
            <person name="Osoegawa K."/>
            <person name="de Jong P."/>
            <person name="Grimwood J."/>
            <person name="Chapman J.A."/>
            <person name="Shapiro H."/>
            <person name="Aerts A."/>
            <person name="Otillar R.P."/>
            <person name="Terry A.Y."/>
            <person name="Boore J.L."/>
            <person name="Grigoriev I.V."/>
            <person name="Lindberg D.R."/>
            <person name="Seaver E.C."/>
            <person name="Weisblat D.A."/>
            <person name="Putnam N.H."/>
            <person name="Rokhsar D.S."/>
        </authorList>
    </citation>
    <scope>NUCLEOTIDE SEQUENCE</scope>
    <source>
        <strain evidence="1 3">I ESC-2004</strain>
    </source>
</reference>
<reference evidence="2" key="3">
    <citation type="submission" date="2015-06" db="UniProtKB">
        <authorList>
            <consortium name="EnsemblMetazoa"/>
        </authorList>
    </citation>
    <scope>IDENTIFICATION</scope>
</reference>
<accession>R7VLQ9</accession>
<organism evidence="1">
    <name type="scientific">Capitella teleta</name>
    <name type="common">Polychaete worm</name>
    <dbReference type="NCBI Taxonomy" id="283909"/>
    <lineage>
        <taxon>Eukaryota</taxon>
        <taxon>Metazoa</taxon>
        <taxon>Spiralia</taxon>
        <taxon>Lophotrochozoa</taxon>
        <taxon>Annelida</taxon>
        <taxon>Polychaeta</taxon>
        <taxon>Sedentaria</taxon>
        <taxon>Scolecida</taxon>
        <taxon>Capitellidae</taxon>
        <taxon>Capitella</taxon>
    </lineage>
</organism>
<dbReference type="EMBL" id="AMQN01003768">
    <property type="status" value="NOT_ANNOTATED_CDS"/>
    <property type="molecule type" value="Genomic_DNA"/>
</dbReference>
<keyword evidence="3" id="KW-1185">Reference proteome</keyword>
<dbReference type="OrthoDB" id="6139517at2759"/>
<evidence type="ECO:0000313" key="1">
    <source>
        <dbReference type="EMBL" id="ELU18496.1"/>
    </source>
</evidence>
<gene>
    <name evidence="1" type="ORF">CAPTEDRAFT_188334</name>
</gene>